<feature type="compositionally biased region" description="Basic and acidic residues" evidence="1">
    <location>
        <begin position="45"/>
        <end position="75"/>
    </location>
</feature>
<organism evidence="2 3">
    <name type="scientific">Streptomyces lydicamycinicus</name>
    <dbReference type="NCBI Taxonomy" id="1546107"/>
    <lineage>
        <taxon>Bacteria</taxon>
        <taxon>Bacillati</taxon>
        <taxon>Actinomycetota</taxon>
        <taxon>Actinomycetes</taxon>
        <taxon>Kitasatosporales</taxon>
        <taxon>Streptomycetaceae</taxon>
        <taxon>Streptomyces</taxon>
    </lineage>
</organism>
<sequence>MGELIAPALIVVSTSASRSRTTTDISASASSQASVSPTGPPPMVDEERRGGERAADGERPGGRQRETGFGERGTEESPLAALRRLVLALLTELHPPAGRGGGGVRALRCCGARSMRWSGRCPASLDGGVSAAYGPAAGREDCAAATRSGEEDLRVR</sequence>
<name>A0A0P4RFT0_9ACTN</name>
<feature type="region of interest" description="Disordered" evidence="1">
    <location>
        <begin position="14"/>
        <end position="77"/>
    </location>
</feature>
<keyword evidence="3" id="KW-1185">Reference proteome</keyword>
<evidence type="ECO:0000313" key="3">
    <source>
        <dbReference type="Proteomes" id="UP000048965"/>
    </source>
</evidence>
<accession>A0A0P4RFT0</accession>
<evidence type="ECO:0000256" key="1">
    <source>
        <dbReference type="SAM" id="MobiDB-lite"/>
    </source>
</evidence>
<feature type="compositionally biased region" description="Basic and acidic residues" evidence="1">
    <location>
        <begin position="138"/>
        <end position="156"/>
    </location>
</feature>
<dbReference type="Proteomes" id="UP000048965">
    <property type="component" value="Unassembled WGS sequence"/>
</dbReference>
<gene>
    <name evidence="2" type="ORF">TPA0598_11_01430</name>
</gene>
<feature type="compositionally biased region" description="Low complexity" evidence="1">
    <location>
        <begin position="14"/>
        <end position="36"/>
    </location>
</feature>
<feature type="region of interest" description="Disordered" evidence="1">
    <location>
        <begin position="134"/>
        <end position="156"/>
    </location>
</feature>
<reference evidence="3" key="1">
    <citation type="submission" date="2014-09" db="EMBL/GenBank/DDBJ databases">
        <title>Whole genome shotgun sequence of Streptomyces sp. NBRC 110027.</title>
        <authorList>
            <person name="Komaki H."/>
            <person name="Ichikawa N."/>
            <person name="Katano-Makiyama Y."/>
            <person name="Hosoyama A."/>
            <person name="Hashimoto M."/>
            <person name="Uohara A."/>
            <person name="Kitahashi Y."/>
            <person name="Ohji S."/>
            <person name="Kimura A."/>
            <person name="Yamazoe A."/>
            <person name="Igarashi Y."/>
            <person name="Fujita N."/>
        </authorList>
    </citation>
    <scope>NUCLEOTIDE SEQUENCE [LARGE SCALE GENOMIC DNA]</scope>
    <source>
        <strain evidence="3">NBRC 110027</strain>
    </source>
</reference>
<protein>
    <submittedName>
        <fullName evidence="2">Uncharacterized protein</fullName>
    </submittedName>
</protein>
<comment type="caution">
    <text evidence="2">The sequence shown here is derived from an EMBL/GenBank/DDBJ whole genome shotgun (WGS) entry which is preliminary data.</text>
</comment>
<proteinExistence type="predicted"/>
<dbReference type="AlphaFoldDB" id="A0A0P4RFT0"/>
<evidence type="ECO:0000313" key="2">
    <source>
        <dbReference type="EMBL" id="GAO12582.1"/>
    </source>
</evidence>
<dbReference type="EMBL" id="BBNO01000011">
    <property type="protein sequence ID" value="GAO12582.1"/>
    <property type="molecule type" value="Genomic_DNA"/>
</dbReference>
<reference evidence="2 3" key="2">
    <citation type="journal article" date="2015" name="Stand. Genomic Sci.">
        <title>Draft genome sequence of marine-derived Streptomyces sp. TP-A0598, a producer of anti-MRSA antibiotic lydicamycins.</title>
        <authorList>
            <person name="Komaki H."/>
            <person name="Ichikawa N."/>
            <person name="Hosoyama A."/>
            <person name="Fujita N."/>
            <person name="Igarashi Y."/>
        </authorList>
    </citation>
    <scope>NUCLEOTIDE SEQUENCE [LARGE SCALE GENOMIC DNA]</scope>
    <source>
        <strain evidence="2 3">NBRC 110027</strain>
    </source>
</reference>